<protein>
    <submittedName>
        <fullName evidence="2">Uncharacterized protein</fullName>
    </submittedName>
</protein>
<keyword evidence="1" id="KW-0175">Coiled coil</keyword>
<organism evidence="2">
    <name type="scientific">Arion vulgaris</name>
    <dbReference type="NCBI Taxonomy" id="1028688"/>
    <lineage>
        <taxon>Eukaryota</taxon>
        <taxon>Metazoa</taxon>
        <taxon>Spiralia</taxon>
        <taxon>Lophotrochozoa</taxon>
        <taxon>Mollusca</taxon>
        <taxon>Gastropoda</taxon>
        <taxon>Heterobranchia</taxon>
        <taxon>Euthyneura</taxon>
        <taxon>Panpulmonata</taxon>
        <taxon>Eupulmonata</taxon>
        <taxon>Stylommatophora</taxon>
        <taxon>Helicina</taxon>
        <taxon>Arionoidea</taxon>
        <taxon>Arionidae</taxon>
        <taxon>Arion</taxon>
    </lineage>
</organism>
<gene>
    <name evidence="2" type="primary">ORF37280</name>
</gene>
<proteinExistence type="predicted"/>
<feature type="non-terminal residue" evidence="2">
    <location>
        <position position="171"/>
    </location>
</feature>
<accession>A0A0B6YUE8</accession>
<sequence>GDNTSHSFPNSPVSLVAERKELERLTDTSKAYEEQNKFLTKEILELNDLRQHDEARERLLRMNIAKLEAQYFQTRSKYLYLLNEKHVPVRGADDSKSQEAVNQLLAEALETEANEAQDDVDRKTFTSSQGKEYDHYGFLKYRHEQDDFLVSRANILHRQSVEIEYMIRDTD</sequence>
<evidence type="ECO:0000256" key="1">
    <source>
        <dbReference type="SAM" id="Coils"/>
    </source>
</evidence>
<feature type="coiled-coil region" evidence="1">
    <location>
        <begin position="15"/>
        <end position="49"/>
    </location>
</feature>
<name>A0A0B6YUE8_9EUPU</name>
<reference evidence="2" key="1">
    <citation type="submission" date="2014-12" db="EMBL/GenBank/DDBJ databases">
        <title>Insight into the proteome of Arion vulgaris.</title>
        <authorList>
            <person name="Aradska J."/>
            <person name="Bulat T."/>
            <person name="Smidak R."/>
            <person name="Sarate P."/>
            <person name="Gangsoo J."/>
            <person name="Sialana F."/>
            <person name="Bilban M."/>
            <person name="Lubec G."/>
        </authorList>
    </citation>
    <scope>NUCLEOTIDE SEQUENCE</scope>
    <source>
        <tissue evidence="2">Skin</tissue>
    </source>
</reference>
<feature type="non-terminal residue" evidence="2">
    <location>
        <position position="1"/>
    </location>
</feature>
<dbReference type="AlphaFoldDB" id="A0A0B6YUE8"/>
<dbReference type="EMBL" id="HACG01012872">
    <property type="protein sequence ID" value="CEK59737.1"/>
    <property type="molecule type" value="Transcribed_RNA"/>
</dbReference>
<evidence type="ECO:0000313" key="2">
    <source>
        <dbReference type="EMBL" id="CEK59737.1"/>
    </source>
</evidence>